<dbReference type="Gene3D" id="3.40.830.10">
    <property type="entry name" value="LigB-like"/>
    <property type="match status" value="1"/>
</dbReference>
<evidence type="ECO:0000313" key="7">
    <source>
        <dbReference type="EMBL" id="KAG0688700.1"/>
    </source>
</evidence>
<evidence type="ECO:0000256" key="3">
    <source>
        <dbReference type="ARBA" id="ARBA00022723"/>
    </source>
</evidence>
<dbReference type="Pfam" id="PF02900">
    <property type="entry name" value="LigB"/>
    <property type="match status" value="1"/>
</dbReference>
<gene>
    <name evidence="7" type="ORF">C6P40_000614</name>
</gene>
<keyword evidence="4" id="KW-0862">Zinc</keyword>
<dbReference type="CDD" id="cd07363">
    <property type="entry name" value="45_DOPA_Dioxygenase"/>
    <property type="match status" value="1"/>
</dbReference>
<evidence type="ECO:0000313" key="8">
    <source>
        <dbReference type="Proteomes" id="UP000697127"/>
    </source>
</evidence>
<feature type="domain" description="Extradiol ring-cleavage dioxygenase class III enzyme subunit B" evidence="6">
    <location>
        <begin position="17"/>
        <end position="301"/>
    </location>
</feature>
<dbReference type="InterPro" id="IPR014436">
    <property type="entry name" value="Extradiol_dOase_DODA"/>
</dbReference>
<dbReference type="PIRSF" id="PIRSF006157">
    <property type="entry name" value="Doxgns_DODA"/>
    <property type="match status" value="1"/>
</dbReference>
<accession>A0A9P7BG13</accession>
<keyword evidence="3" id="KW-0479">Metal-binding</keyword>
<dbReference type="InterPro" id="IPR004183">
    <property type="entry name" value="Xdiol_dOase_suB"/>
</dbReference>
<dbReference type="PANTHER" id="PTHR30096:SF0">
    <property type="entry name" value="4,5-DOPA DIOXYGENASE EXTRADIOL-LIKE PROTEIN"/>
    <property type="match status" value="1"/>
</dbReference>
<comment type="similarity">
    <text evidence="2">Belongs to the DODA-type extradiol aromatic ring-opening dioxygenase family.</text>
</comment>
<sequence length="323" mass="36537">MTYEQFEFKKSDKSTPLFFLSHGGPTFADRSDPHGSNIGAWDKTREIGKYVKNNLKPDFIIVISAHWQTDSKTKIEITIPGPGEKNHLINNVESHKIRDDENSLVYDFYNFPQKFYDSQFHSISNKAIANDIVKTINESNIFTASTKERGIDHGAFVPLKVAFAEEVDVLDSKKLDIDVPFIQVSLAGSPDIEIHYKLGEILSKYRDYNGLLIFSGMSVHNLGEWRSSKTNQAEEYGAPFNELLTKILTNKDKSKVLEELKDLPNGQFKTIYEKSHPTNEHFLPAVVAAGASRGDDIKLLYGDVVRSLGWNIYRWGTTNVDSL</sequence>
<reference evidence="7" key="1">
    <citation type="submission" date="2020-11" db="EMBL/GenBank/DDBJ databases">
        <title>Kefir isolates.</title>
        <authorList>
            <person name="Marcisauskas S."/>
            <person name="Kim Y."/>
            <person name="Blasche S."/>
        </authorList>
    </citation>
    <scope>NUCLEOTIDE SEQUENCE</scope>
    <source>
        <strain evidence="7">Olga-1</strain>
    </source>
</reference>
<name>A0A9P7BG13_9ASCO</name>
<evidence type="ECO:0000256" key="1">
    <source>
        <dbReference type="ARBA" id="ARBA00001947"/>
    </source>
</evidence>
<keyword evidence="8" id="KW-1185">Reference proteome</keyword>
<proteinExistence type="inferred from homology"/>
<dbReference type="AlphaFoldDB" id="A0A9P7BG13"/>
<dbReference type="GO" id="GO:0008198">
    <property type="term" value="F:ferrous iron binding"/>
    <property type="evidence" value="ECO:0007669"/>
    <property type="project" value="InterPro"/>
</dbReference>
<comment type="cofactor">
    <cofactor evidence="1">
        <name>Zn(2+)</name>
        <dbReference type="ChEBI" id="CHEBI:29105"/>
    </cofactor>
</comment>
<comment type="caution">
    <text evidence="7">The sequence shown here is derived from an EMBL/GenBank/DDBJ whole genome shotgun (WGS) entry which is preliminary data.</text>
</comment>
<dbReference type="SUPFAM" id="SSF53213">
    <property type="entry name" value="LigB-like"/>
    <property type="match status" value="1"/>
</dbReference>
<evidence type="ECO:0000256" key="2">
    <source>
        <dbReference type="ARBA" id="ARBA00007581"/>
    </source>
</evidence>
<protein>
    <recommendedName>
        <fullName evidence="6">Extradiol ring-cleavage dioxygenase class III enzyme subunit B domain-containing protein</fullName>
    </recommendedName>
</protein>
<evidence type="ECO:0000259" key="6">
    <source>
        <dbReference type="Pfam" id="PF02900"/>
    </source>
</evidence>
<dbReference type="EMBL" id="PUHW01000129">
    <property type="protein sequence ID" value="KAG0688700.1"/>
    <property type="molecule type" value="Genomic_DNA"/>
</dbReference>
<evidence type="ECO:0000256" key="4">
    <source>
        <dbReference type="ARBA" id="ARBA00022833"/>
    </source>
</evidence>
<organism evidence="7 8">
    <name type="scientific">Pichia californica</name>
    <dbReference type="NCBI Taxonomy" id="460514"/>
    <lineage>
        <taxon>Eukaryota</taxon>
        <taxon>Fungi</taxon>
        <taxon>Dikarya</taxon>
        <taxon>Ascomycota</taxon>
        <taxon>Saccharomycotina</taxon>
        <taxon>Pichiomycetes</taxon>
        <taxon>Pichiales</taxon>
        <taxon>Pichiaceae</taxon>
        <taxon>Pichia</taxon>
    </lineage>
</organism>
<evidence type="ECO:0000256" key="5">
    <source>
        <dbReference type="ARBA" id="ARBA00023002"/>
    </source>
</evidence>
<dbReference type="PANTHER" id="PTHR30096">
    <property type="entry name" value="4,5-DOPA DIOXYGENASE EXTRADIOL-LIKE PROTEIN"/>
    <property type="match status" value="1"/>
</dbReference>
<dbReference type="Proteomes" id="UP000697127">
    <property type="component" value="Unassembled WGS sequence"/>
</dbReference>
<dbReference type="GO" id="GO:0008270">
    <property type="term" value="F:zinc ion binding"/>
    <property type="evidence" value="ECO:0007669"/>
    <property type="project" value="InterPro"/>
</dbReference>
<dbReference type="GO" id="GO:0016702">
    <property type="term" value="F:oxidoreductase activity, acting on single donors with incorporation of molecular oxygen, incorporation of two atoms of oxygen"/>
    <property type="evidence" value="ECO:0007669"/>
    <property type="project" value="UniProtKB-ARBA"/>
</dbReference>
<keyword evidence="5" id="KW-0560">Oxidoreductase</keyword>